<feature type="domain" description="Hikeshi-like N-terminal" evidence="2">
    <location>
        <begin position="26"/>
        <end position="155"/>
    </location>
</feature>
<dbReference type="GO" id="GO:0061608">
    <property type="term" value="F:nuclear import signal receptor activity"/>
    <property type="evidence" value="ECO:0007669"/>
    <property type="project" value="TreeGrafter"/>
</dbReference>
<comment type="caution">
    <text evidence="4">The sequence shown here is derived from an EMBL/GenBank/DDBJ whole genome shotgun (WGS) entry which is preliminary data.</text>
</comment>
<name>A0A1Z5KLZ6_FISSO</name>
<dbReference type="InterPro" id="IPR031318">
    <property type="entry name" value="OPI10"/>
</dbReference>
<reference evidence="4 5" key="1">
    <citation type="journal article" date="2015" name="Plant Cell">
        <title>Oil accumulation by the oleaginous diatom Fistulifera solaris as revealed by the genome and transcriptome.</title>
        <authorList>
            <person name="Tanaka T."/>
            <person name="Maeda Y."/>
            <person name="Veluchamy A."/>
            <person name="Tanaka M."/>
            <person name="Abida H."/>
            <person name="Marechal E."/>
            <person name="Bowler C."/>
            <person name="Muto M."/>
            <person name="Sunaga Y."/>
            <person name="Tanaka M."/>
            <person name="Yoshino T."/>
            <person name="Taniguchi T."/>
            <person name="Fukuda Y."/>
            <person name="Nemoto M."/>
            <person name="Matsumoto M."/>
            <person name="Wong P.S."/>
            <person name="Aburatani S."/>
            <person name="Fujibuchi W."/>
        </authorList>
    </citation>
    <scope>NUCLEOTIDE SEQUENCE [LARGE SCALE GENOMIC DNA]</scope>
    <source>
        <strain evidence="4 5">JPCC DA0580</strain>
    </source>
</reference>
<keyword evidence="5" id="KW-1185">Reference proteome</keyword>
<dbReference type="EMBL" id="BDSP01000255">
    <property type="protein sequence ID" value="GAX27309.1"/>
    <property type="molecule type" value="Genomic_DNA"/>
</dbReference>
<evidence type="ECO:0000259" key="2">
    <source>
        <dbReference type="Pfam" id="PF05603"/>
    </source>
</evidence>
<dbReference type="InterPro" id="IPR008493">
    <property type="entry name" value="Hikeshi-like_N"/>
</dbReference>
<comment type="similarity">
    <text evidence="1">Belongs to the OPI10 family.</text>
</comment>
<dbReference type="Pfam" id="PF05603">
    <property type="entry name" value="Hikeshi-like_N"/>
    <property type="match status" value="1"/>
</dbReference>
<protein>
    <submittedName>
        <fullName evidence="4">Uncharacterized protein</fullName>
    </submittedName>
</protein>
<evidence type="ECO:0000256" key="1">
    <source>
        <dbReference type="ARBA" id="ARBA00006623"/>
    </source>
</evidence>
<dbReference type="PANTHER" id="PTHR12925">
    <property type="entry name" value="HIKESHI FAMILY MEMBER"/>
    <property type="match status" value="1"/>
</dbReference>
<evidence type="ECO:0000313" key="5">
    <source>
        <dbReference type="Proteomes" id="UP000198406"/>
    </source>
</evidence>
<dbReference type="OrthoDB" id="10248398at2759"/>
<proteinExistence type="inferred from homology"/>
<accession>A0A1Z5KLZ6</accession>
<dbReference type="Pfam" id="PF21057">
    <property type="entry name" value="Hikeshi-like_C"/>
    <property type="match status" value="1"/>
</dbReference>
<feature type="domain" description="Hikeshi-like C-terminal" evidence="3">
    <location>
        <begin position="161"/>
        <end position="211"/>
    </location>
</feature>
<dbReference type="GO" id="GO:0005829">
    <property type="term" value="C:cytosol"/>
    <property type="evidence" value="ECO:0007669"/>
    <property type="project" value="TreeGrafter"/>
</dbReference>
<dbReference type="InterPro" id="IPR048364">
    <property type="entry name" value="Hikeshi-like_C"/>
</dbReference>
<dbReference type="AlphaFoldDB" id="A0A1Z5KLZ6"/>
<organism evidence="4 5">
    <name type="scientific">Fistulifera solaris</name>
    <name type="common">Oleaginous diatom</name>
    <dbReference type="NCBI Taxonomy" id="1519565"/>
    <lineage>
        <taxon>Eukaryota</taxon>
        <taxon>Sar</taxon>
        <taxon>Stramenopiles</taxon>
        <taxon>Ochrophyta</taxon>
        <taxon>Bacillariophyta</taxon>
        <taxon>Bacillariophyceae</taxon>
        <taxon>Bacillariophycidae</taxon>
        <taxon>Naviculales</taxon>
        <taxon>Naviculaceae</taxon>
        <taxon>Fistulifera</taxon>
    </lineage>
</organism>
<dbReference type="GO" id="GO:0005634">
    <property type="term" value="C:nucleus"/>
    <property type="evidence" value="ECO:0007669"/>
    <property type="project" value="TreeGrafter"/>
</dbReference>
<dbReference type="GO" id="GO:0006606">
    <property type="term" value="P:protein import into nucleus"/>
    <property type="evidence" value="ECO:0007669"/>
    <property type="project" value="TreeGrafter"/>
</dbReference>
<dbReference type="Proteomes" id="UP000198406">
    <property type="component" value="Unassembled WGS sequence"/>
</dbReference>
<gene>
    <name evidence="4" type="ORF">FisN_23Lh116</name>
</gene>
<sequence>MEGVHFPAQQLALTSTSQGPSLFGVVISGLPVRTGFVQVDSNKYACRLTCPGDITVPLTSVTELVIFLFQPLPPQQGILCYWQMAAATGSQQEATGFELLGSLTPDHPSRIFHTGWGEHEQMVQVSSSNTPVILTLGLSVEPMDTIQNVQQNNKESHRLFVAQKIATDLYRFLQSFDTGSAGSGQMVVPKNVFDLWYQRFESRLKRNPNFFLKSEDD</sequence>
<dbReference type="PANTHER" id="PTHR12925:SF0">
    <property type="entry name" value="PROTEIN HIKESHI"/>
    <property type="match status" value="1"/>
</dbReference>
<evidence type="ECO:0000259" key="3">
    <source>
        <dbReference type="Pfam" id="PF21057"/>
    </source>
</evidence>
<dbReference type="InParanoid" id="A0A1Z5KLZ6"/>
<evidence type="ECO:0000313" key="4">
    <source>
        <dbReference type="EMBL" id="GAX27309.1"/>
    </source>
</evidence>